<name>A0A0A8XP33_ARUDO</name>
<reference evidence="1" key="1">
    <citation type="submission" date="2014-09" db="EMBL/GenBank/DDBJ databases">
        <authorList>
            <person name="Magalhaes I.L.F."/>
            <person name="Oliveira U."/>
            <person name="Santos F.R."/>
            <person name="Vidigal T.H.D.A."/>
            <person name="Brescovit A.D."/>
            <person name="Santos A.J."/>
        </authorList>
    </citation>
    <scope>NUCLEOTIDE SEQUENCE</scope>
    <source>
        <tissue evidence="1">Shoot tissue taken approximately 20 cm above the soil surface</tissue>
    </source>
</reference>
<dbReference type="AlphaFoldDB" id="A0A0A8XP33"/>
<accession>A0A0A8XP33</accession>
<organism evidence="1">
    <name type="scientific">Arundo donax</name>
    <name type="common">Giant reed</name>
    <name type="synonym">Donax arundinaceus</name>
    <dbReference type="NCBI Taxonomy" id="35708"/>
    <lineage>
        <taxon>Eukaryota</taxon>
        <taxon>Viridiplantae</taxon>
        <taxon>Streptophyta</taxon>
        <taxon>Embryophyta</taxon>
        <taxon>Tracheophyta</taxon>
        <taxon>Spermatophyta</taxon>
        <taxon>Magnoliopsida</taxon>
        <taxon>Liliopsida</taxon>
        <taxon>Poales</taxon>
        <taxon>Poaceae</taxon>
        <taxon>PACMAD clade</taxon>
        <taxon>Arundinoideae</taxon>
        <taxon>Arundineae</taxon>
        <taxon>Arundo</taxon>
    </lineage>
</organism>
<proteinExistence type="predicted"/>
<protein>
    <submittedName>
        <fullName evidence="1">Uncharacterized protein</fullName>
    </submittedName>
</protein>
<dbReference type="EMBL" id="GBRH01282411">
    <property type="protein sequence ID" value="JAD15484.1"/>
    <property type="molecule type" value="Transcribed_RNA"/>
</dbReference>
<reference evidence="1" key="2">
    <citation type="journal article" date="2015" name="Data Brief">
        <title>Shoot transcriptome of the giant reed, Arundo donax.</title>
        <authorList>
            <person name="Barrero R.A."/>
            <person name="Guerrero F.D."/>
            <person name="Moolhuijzen P."/>
            <person name="Goolsby J.A."/>
            <person name="Tidwell J."/>
            <person name="Bellgard S.E."/>
            <person name="Bellgard M.I."/>
        </authorList>
    </citation>
    <scope>NUCLEOTIDE SEQUENCE</scope>
    <source>
        <tissue evidence="1">Shoot tissue taken approximately 20 cm above the soil surface</tissue>
    </source>
</reference>
<sequence length="57" mass="6394">MVVVLVADQSQGTLFWVLNLRKRMCLAMYCVLDPSHHALNPPVPLQADNLALPIHDQ</sequence>
<evidence type="ECO:0000313" key="1">
    <source>
        <dbReference type="EMBL" id="JAD15484.1"/>
    </source>
</evidence>